<organism evidence="2 3">
    <name type="scientific">Saccharomyces kudriavzevii (strain ATCC MYA-4449 / AS 2.2408 / CBS 8840 / NBRC 1802 / NCYC 2889)</name>
    <name type="common">Yeast</name>
    <dbReference type="NCBI Taxonomy" id="226230"/>
    <lineage>
        <taxon>Eukaryota</taxon>
        <taxon>Fungi</taxon>
        <taxon>Dikarya</taxon>
        <taxon>Ascomycota</taxon>
        <taxon>Saccharomycotina</taxon>
        <taxon>Saccharomycetes</taxon>
        <taxon>Saccharomycetales</taxon>
        <taxon>Saccharomycetaceae</taxon>
        <taxon>Saccharomyces</taxon>
    </lineage>
</organism>
<name>A0AA35NH92_SACK1</name>
<dbReference type="Proteomes" id="UP001162087">
    <property type="component" value="Chromosome 11"/>
</dbReference>
<dbReference type="EMBL" id="OX365906">
    <property type="protein sequence ID" value="CAI4044944.1"/>
    <property type="molecule type" value="Genomic_DNA"/>
</dbReference>
<feature type="compositionally biased region" description="Polar residues" evidence="1">
    <location>
        <begin position="28"/>
        <end position="39"/>
    </location>
</feature>
<dbReference type="InterPro" id="IPR057781">
    <property type="entry name" value="YKL023C-A-like"/>
</dbReference>
<protein>
    <submittedName>
        <fullName evidence="2">Uncharacterized protein</fullName>
    </submittedName>
</protein>
<evidence type="ECO:0000313" key="2">
    <source>
        <dbReference type="EMBL" id="CAI4044944.1"/>
    </source>
</evidence>
<evidence type="ECO:0000313" key="3">
    <source>
        <dbReference type="Proteomes" id="UP001162087"/>
    </source>
</evidence>
<accession>A0AA35NH92</accession>
<dbReference type="RefSeq" id="XP_056083435.1">
    <property type="nucleotide sequence ID" value="XM_056229414.1"/>
</dbReference>
<gene>
    <name evidence="2" type="primary">SKDI11G1870</name>
    <name evidence="2" type="ORF">SKDI_11G1870</name>
</gene>
<reference evidence="2" key="1">
    <citation type="submission" date="2022-10" db="EMBL/GenBank/DDBJ databases">
        <authorList>
            <person name="Byrne P K."/>
        </authorList>
    </citation>
    <scope>NUCLEOTIDE SEQUENCE</scope>
    <source>
        <strain evidence="2">IFO1802</strain>
    </source>
</reference>
<proteinExistence type="predicted"/>
<feature type="region of interest" description="Disordered" evidence="1">
    <location>
        <begin position="24"/>
        <end position="44"/>
    </location>
</feature>
<dbReference type="AlphaFoldDB" id="A0AA35NH92"/>
<evidence type="ECO:0000256" key="1">
    <source>
        <dbReference type="SAM" id="MobiDB-lite"/>
    </source>
</evidence>
<sequence>MKPRFGFIVRFYSSKRPTFHSIAPPKVNASTVHTTSSPSKGKHRGKSLILVGTLALVTSVISVNYQKNKPVEFLE</sequence>
<keyword evidence="3" id="KW-1185">Reference proteome</keyword>
<dbReference type="GeneID" id="80925384"/>
<dbReference type="Pfam" id="PF23521">
    <property type="entry name" value="YKL023C-A"/>
    <property type="match status" value="1"/>
</dbReference>